<name>A0ABW8X026_9CYAN</name>
<evidence type="ECO:0000313" key="2">
    <source>
        <dbReference type="Proteomes" id="UP001628874"/>
    </source>
</evidence>
<accession>A0ABW8X026</accession>
<protein>
    <submittedName>
        <fullName evidence="1">Uncharacterized protein</fullName>
    </submittedName>
</protein>
<keyword evidence="2" id="KW-1185">Reference proteome</keyword>
<dbReference type="Proteomes" id="UP001628874">
    <property type="component" value="Unassembled WGS sequence"/>
</dbReference>
<gene>
    <name evidence="1" type="ORF">AB0759_39660</name>
</gene>
<dbReference type="EMBL" id="JBFQGM010000028">
    <property type="protein sequence ID" value="MFL9466709.1"/>
    <property type="molecule type" value="Genomic_DNA"/>
</dbReference>
<comment type="caution">
    <text evidence="1">The sequence shown here is derived from an EMBL/GenBank/DDBJ whole genome shotgun (WGS) entry which is preliminary data.</text>
</comment>
<proteinExistence type="predicted"/>
<reference evidence="1 2" key="1">
    <citation type="submission" date="2024-07" db="EMBL/GenBank/DDBJ databases">
        <authorList>
            <person name="Tripathy S."/>
        </authorList>
    </citation>
    <scope>NUCLEOTIDE SEQUENCE [LARGE SCALE GENOMIC DNA]</scope>
    <source>
        <strain evidence="1 2">VB-61278_2</strain>
    </source>
</reference>
<evidence type="ECO:0000313" key="1">
    <source>
        <dbReference type="EMBL" id="MFL9466709.1"/>
    </source>
</evidence>
<organism evidence="1 2">
    <name type="scientific">Scytonema tolypothrichoides VB-61278_2</name>
    <dbReference type="NCBI Taxonomy" id="3232314"/>
    <lineage>
        <taxon>Bacteria</taxon>
        <taxon>Bacillati</taxon>
        <taxon>Cyanobacteriota</taxon>
        <taxon>Cyanophyceae</taxon>
        <taxon>Nostocales</taxon>
        <taxon>Scytonemataceae</taxon>
        <taxon>Scytonema</taxon>
    </lineage>
</organism>
<sequence length="70" mass="8281">MENIEILKIQEKNTDVDSSFDELEKTPLLPRSAWNRQLSHLKEVFKAKQALDKIEQIYKDSKNLKESKYS</sequence>
<dbReference type="RefSeq" id="WP_237265958.1">
    <property type="nucleotide sequence ID" value="NZ_JBFQGM010000028.1"/>
</dbReference>